<feature type="compositionally biased region" description="Polar residues" evidence="21">
    <location>
        <begin position="290"/>
        <end position="302"/>
    </location>
</feature>
<dbReference type="SUPFAM" id="SSF51395">
    <property type="entry name" value="FMN-linked oxidoreductases"/>
    <property type="match status" value="1"/>
</dbReference>
<feature type="compositionally biased region" description="Acidic residues" evidence="21">
    <location>
        <begin position="373"/>
        <end position="383"/>
    </location>
</feature>
<feature type="compositionally biased region" description="Basic residues" evidence="21">
    <location>
        <begin position="103"/>
        <end position="113"/>
    </location>
</feature>
<dbReference type="EMBL" id="BFEA01000320">
    <property type="protein sequence ID" value="GBG79463.1"/>
    <property type="molecule type" value="Genomic_DNA"/>
</dbReference>
<feature type="region of interest" description="Disordered" evidence="21">
    <location>
        <begin position="661"/>
        <end position="681"/>
    </location>
</feature>
<comment type="similarity">
    <text evidence="20">Belongs to the dus family. Dus3 subfamily.</text>
</comment>
<comment type="catalytic activity">
    <reaction evidence="15">
        <text>5,6-dihydrouridine(47) in tRNA + NAD(+) = uridine(47) in tRNA + NADH + H(+)</text>
        <dbReference type="Rhea" id="RHEA:53364"/>
        <dbReference type="Rhea" id="RHEA-COMP:13539"/>
        <dbReference type="Rhea" id="RHEA-COMP:13540"/>
        <dbReference type="ChEBI" id="CHEBI:15378"/>
        <dbReference type="ChEBI" id="CHEBI:57540"/>
        <dbReference type="ChEBI" id="CHEBI:57945"/>
        <dbReference type="ChEBI" id="CHEBI:65315"/>
        <dbReference type="ChEBI" id="CHEBI:74443"/>
        <dbReference type="EC" id="1.3.1.89"/>
    </reaction>
    <physiologicalReaction direction="right-to-left" evidence="15">
        <dbReference type="Rhea" id="RHEA:53366"/>
    </physiologicalReaction>
</comment>
<comment type="caution">
    <text evidence="23">The sequence shown here is derived from an EMBL/GenBank/DDBJ whole genome shotgun (WGS) entry which is preliminary data.</text>
</comment>
<feature type="region of interest" description="Disordered" evidence="21">
    <location>
        <begin position="52"/>
        <end position="113"/>
    </location>
</feature>
<comment type="catalytic activity">
    <reaction evidence="17">
        <text>a 5,6-dihydrouridine in mRNA + NADP(+) = a uridine in mRNA + NADPH + H(+)</text>
        <dbReference type="Rhea" id="RHEA:69855"/>
        <dbReference type="Rhea" id="RHEA-COMP:14658"/>
        <dbReference type="Rhea" id="RHEA-COMP:17789"/>
        <dbReference type="ChEBI" id="CHEBI:15378"/>
        <dbReference type="ChEBI" id="CHEBI:57783"/>
        <dbReference type="ChEBI" id="CHEBI:58349"/>
        <dbReference type="ChEBI" id="CHEBI:65315"/>
        <dbReference type="ChEBI" id="CHEBI:74443"/>
    </reaction>
    <physiologicalReaction direction="right-to-left" evidence="17">
        <dbReference type="Rhea" id="RHEA:69857"/>
    </physiologicalReaction>
</comment>
<comment type="catalytic activity">
    <reaction evidence="16">
        <text>a 5,6-dihydrouridine in mRNA + NAD(+) = a uridine in mRNA + NADH + H(+)</text>
        <dbReference type="Rhea" id="RHEA:69851"/>
        <dbReference type="Rhea" id="RHEA-COMP:14658"/>
        <dbReference type="Rhea" id="RHEA-COMP:17789"/>
        <dbReference type="ChEBI" id="CHEBI:15378"/>
        <dbReference type="ChEBI" id="CHEBI:57540"/>
        <dbReference type="ChEBI" id="CHEBI:57945"/>
        <dbReference type="ChEBI" id="CHEBI:65315"/>
        <dbReference type="ChEBI" id="CHEBI:74443"/>
    </reaction>
    <physiologicalReaction direction="right-to-left" evidence="16">
        <dbReference type="Rhea" id="RHEA:69853"/>
    </physiologicalReaction>
</comment>
<feature type="compositionally biased region" description="Polar residues" evidence="21">
    <location>
        <begin position="10"/>
        <end position="22"/>
    </location>
</feature>
<evidence type="ECO:0000256" key="19">
    <source>
        <dbReference type="PROSITE-ProRule" id="PRU00723"/>
    </source>
</evidence>
<evidence type="ECO:0000256" key="9">
    <source>
        <dbReference type="ARBA" id="ARBA00022771"/>
    </source>
</evidence>
<evidence type="ECO:0000256" key="20">
    <source>
        <dbReference type="RuleBase" id="RU291113"/>
    </source>
</evidence>
<comment type="function">
    <text evidence="14">Catalyzes the synthesis of dihydrouridine, a modified base found in the D-loop of most tRNAs. Specifically modifies U47 in cytoplasmic tRNAs. Catalyzes the synthesis of dihydrouridine in some mRNAs, thereby affecting their translation.</text>
</comment>
<evidence type="ECO:0000256" key="6">
    <source>
        <dbReference type="ARBA" id="ARBA00022694"/>
    </source>
</evidence>
<dbReference type="Gramene" id="GBG79463">
    <property type="protein sequence ID" value="GBG79463"/>
    <property type="gene ID" value="CBR_g29609"/>
</dbReference>
<dbReference type="Pfam" id="PF01207">
    <property type="entry name" value="Dus"/>
    <property type="match status" value="1"/>
</dbReference>
<organism evidence="23 24">
    <name type="scientific">Chara braunii</name>
    <name type="common">Braun's stonewort</name>
    <dbReference type="NCBI Taxonomy" id="69332"/>
    <lineage>
        <taxon>Eukaryota</taxon>
        <taxon>Viridiplantae</taxon>
        <taxon>Streptophyta</taxon>
        <taxon>Charophyceae</taxon>
        <taxon>Charales</taxon>
        <taxon>Characeae</taxon>
        <taxon>Chara</taxon>
    </lineage>
</organism>
<dbReference type="AlphaFoldDB" id="A0A388LBA5"/>
<evidence type="ECO:0000256" key="1">
    <source>
        <dbReference type="ARBA" id="ARBA00001917"/>
    </source>
</evidence>
<keyword evidence="10 19" id="KW-0862">Zinc</keyword>
<evidence type="ECO:0000256" key="12">
    <source>
        <dbReference type="ARBA" id="ARBA00023002"/>
    </source>
</evidence>
<evidence type="ECO:0000256" key="21">
    <source>
        <dbReference type="SAM" id="MobiDB-lite"/>
    </source>
</evidence>
<proteinExistence type="inferred from homology"/>
<dbReference type="PANTHER" id="PTHR45846">
    <property type="entry name" value="TRNA-DIHYDROURIDINE(47) SYNTHASE [NAD(P)(+)]-LIKE"/>
    <property type="match status" value="1"/>
</dbReference>
<dbReference type="STRING" id="69332.A0A388LBA5"/>
<feature type="region of interest" description="Disordered" evidence="21">
    <location>
        <begin position="566"/>
        <end position="594"/>
    </location>
</feature>
<dbReference type="GO" id="GO:0008270">
    <property type="term" value="F:zinc ion binding"/>
    <property type="evidence" value="ECO:0007669"/>
    <property type="project" value="UniProtKB-KW"/>
</dbReference>
<evidence type="ECO:0000256" key="11">
    <source>
        <dbReference type="ARBA" id="ARBA00022857"/>
    </source>
</evidence>
<feature type="zinc finger region" description="C3H1-type" evidence="19">
    <location>
        <begin position="164"/>
        <end position="195"/>
    </location>
</feature>
<keyword evidence="13" id="KW-0520">NAD</keyword>
<evidence type="ECO:0000256" key="10">
    <source>
        <dbReference type="ARBA" id="ARBA00022833"/>
    </source>
</evidence>
<evidence type="ECO:0000256" key="14">
    <source>
        <dbReference type="ARBA" id="ARBA00045934"/>
    </source>
</evidence>
<keyword evidence="4 20" id="KW-0288">FMN</keyword>
<feature type="compositionally biased region" description="Basic and acidic residues" evidence="21">
    <location>
        <begin position="672"/>
        <end position="681"/>
    </location>
</feature>
<feature type="compositionally biased region" description="Basic and acidic residues" evidence="21">
    <location>
        <begin position="443"/>
        <end position="452"/>
    </location>
</feature>
<evidence type="ECO:0000313" key="24">
    <source>
        <dbReference type="Proteomes" id="UP000265515"/>
    </source>
</evidence>
<evidence type="ECO:0000256" key="3">
    <source>
        <dbReference type="ARBA" id="ARBA00022630"/>
    </source>
</evidence>
<accession>A0A388LBA5</accession>
<evidence type="ECO:0000256" key="15">
    <source>
        <dbReference type="ARBA" id="ARBA00048266"/>
    </source>
</evidence>
<evidence type="ECO:0000256" key="17">
    <source>
        <dbReference type="ARBA" id="ARBA00049447"/>
    </source>
</evidence>
<evidence type="ECO:0000256" key="4">
    <source>
        <dbReference type="ARBA" id="ARBA00022643"/>
    </source>
</evidence>
<dbReference type="Gene3D" id="3.20.20.70">
    <property type="entry name" value="Aldolase class I"/>
    <property type="match status" value="1"/>
</dbReference>
<dbReference type="InterPro" id="IPR013785">
    <property type="entry name" value="Aldolase_TIM"/>
</dbReference>
<feature type="region of interest" description="Disordered" evidence="21">
    <location>
        <begin position="215"/>
        <end position="234"/>
    </location>
</feature>
<feature type="domain" description="C3H1-type" evidence="22">
    <location>
        <begin position="120"/>
        <end position="151"/>
    </location>
</feature>
<dbReference type="GO" id="GO:0006397">
    <property type="term" value="P:mRNA processing"/>
    <property type="evidence" value="ECO:0007669"/>
    <property type="project" value="UniProtKB-KW"/>
</dbReference>
<feature type="domain" description="C3H1-type" evidence="22">
    <location>
        <begin position="164"/>
        <end position="195"/>
    </location>
</feature>
<sequence length="1078" mass="116495">MVPVPDSEQPDSSLQVSSPRSNGGQGRAALSADDLVARGHAPMKCEYLKNSMKTERVNDEESERLVTMTATSASQDTADASDTIDDAAEGAGAVRGTGGKISAVKKSKKAQKRERRELQRSVLVLCGAVAKAGTVDGCRFGERCQFNHDIAAYLAHKPADLPGPCPFSTQLSEPNLSRACPFGITCRFASSHPLNLKKAGGTLVSASGVPGSAAATAARTEGSNKCPDADVPEENSKELLVQGGCVRVKHDDNGNRTSTACPGSEAASERTEEGIVASCPRKEERGSEAASASTKEGITSSCPKEEGRDEGGEEEEGEEKGTDVLAEGDQGKGKHNKKGIAASCPRKEGRGSEAASPSTEEGITPCPTKEERDEVGEAEEGEENGTAVLTEGDQGKGKRNKKGEYHGITGEANSLPKGLRSQLWKNKVKFKRANVALRALGIFKDKSEKNANDDCSNGSQMDHAEPVVESVDTAANSAPGRTETVEAENVDHTATASSDGREPDWKPPSRDDADVATATGRQQNGIELQSDVTYNDSTEHQDGKLHHDVGHNDDDREQVDVIVETQLPPSASREKAEGDGDDWQAATPAPTCKREVVEDSSFSCNSSSSEACTMPPDGRKVLGDVQSTVCVGQERDEGAHDDWQGVHLPEAAPGVACKAATVGASPTSTSDQSKKSLDEETPHVNVEVTDAPRTRYGGDCGVVGEGKELKWGRREKRAIDFRGKLYLAPLTTVGNLPFRRVCKQLGADVTCGEMAMATNLLQGQSSEWALLRRHESEDLFGVQICGGHPDSLARASELIERVCDVDFVDINMGCPIDVVCGKGAGSALLNKVSRMEMIVRAVSGTLECPLTVKLRSGYADNRNTVHTVLPKLREWGASAATVHPRSRQQRYTKLADWDYLRRKCATETVTDSIQLVGNGDLFSFVDYNENMEASRLATCMIARGALIKPWLFTEIKEQRHWDISATERLELLKDYCRFGLQHWGSDNQGVETTRRFLLEWLSFLHRYIPVGLLERVPQKMAWRPPAYYGRNDLETLMASDSAADWVRISELLLGPAPEYFTFTPKHKSNAYDSTVENG</sequence>
<gene>
    <name evidence="23" type="ORF">CBR_g29609</name>
</gene>
<dbReference type="Proteomes" id="UP000265515">
    <property type="component" value="Unassembled WGS sequence"/>
</dbReference>
<keyword evidence="8" id="KW-0677">Repeat</keyword>
<evidence type="ECO:0000256" key="7">
    <source>
        <dbReference type="ARBA" id="ARBA00022723"/>
    </source>
</evidence>
<dbReference type="PROSITE" id="PS50103">
    <property type="entry name" value="ZF_C3H1"/>
    <property type="match status" value="2"/>
</dbReference>
<evidence type="ECO:0000256" key="13">
    <source>
        <dbReference type="ARBA" id="ARBA00023027"/>
    </source>
</evidence>
<comment type="catalytic activity">
    <reaction evidence="18">
        <text>5,6-dihydrouridine(47) in tRNA + NADP(+) = uridine(47) in tRNA + NADPH + H(+)</text>
        <dbReference type="Rhea" id="RHEA:53360"/>
        <dbReference type="Rhea" id="RHEA-COMP:13539"/>
        <dbReference type="Rhea" id="RHEA-COMP:13540"/>
        <dbReference type="ChEBI" id="CHEBI:15378"/>
        <dbReference type="ChEBI" id="CHEBI:57783"/>
        <dbReference type="ChEBI" id="CHEBI:58349"/>
        <dbReference type="ChEBI" id="CHEBI:65315"/>
        <dbReference type="ChEBI" id="CHEBI:74443"/>
        <dbReference type="EC" id="1.3.1.89"/>
    </reaction>
    <physiologicalReaction direction="right-to-left" evidence="18">
        <dbReference type="Rhea" id="RHEA:53362"/>
    </physiologicalReaction>
</comment>
<evidence type="ECO:0000256" key="2">
    <source>
        <dbReference type="ARBA" id="ARBA00012376"/>
    </source>
</evidence>
<name>A0A388LBA5_CHABU</name>
<dbReference type="CDD" id="cd02801">
    <property type="entry name" value="DUS_like_FMN"/>
    <property type="match status" value="1"/>
</dbReference>
<dbReference type="PANTHER" id="PTHR45846:SF1">
    <property type="entry name" value="TRNA-DIHYDROURIDINE(47) SYNTHASE [NAD(P)(+)]-LIKE"/>
    <property type="match status" value="1"/>
</dbReference>
<keyword evidence="11" id="KW-0521">NADP</keyword>
<comment type="cofactor">
    <cofactor evidence="1 20">
        <name>FMN</name>
        <dbReference type="ChEBI" id="CHEBI:58210"/>
    </cofactor>
</comment>
<dbReference type="PROSITE" id="PS01136">
    <property type="entry name" value="UPF0034"/>
    <property type="match status" value="1"/>
</dbReference>
<dbReference type="GO" id="GO:0106414">
    <property type="term" value="F:mRNA dihydrouridine synthase activity"/>
    <property type="evidence" value="ECO:0007669"/>
    <property type="project" value="RHEA"/>
</dbReference>
<feature type="compositionally biased region" description="Polar residues" evidence="21">
    <location>
        <begin position="519"/>
        <end position="530"/>
    </location>
</feature>
<keyword evidence="9 19" id="KW-0863">Zinc-finger</keyword>
<protein>
    <recommendedName>
        <fullName evidence="2 20">tRNA-dihydrouridine(47) synthase [NAD(P)(+)]</fullName>
        <ecNumber evidence="20">1.3.1.-</ecNumber>
    </recommendedName>
    <alternativeName>
        <fullName evidence="20">tRNA-dihydrouridine synthase 3</fullName>
    </alternativeName>
</protein>
<evidence type="ECO:0000256" key="18">
    <source>
        <dbReference type="ARBA" id="ARBA00049513"/>
    </source>
</evidence>
<feature type="zinc finger region" description="C3H1-type" evidence="19">
    <location>
        <begin position="120"/>
        <end position="151"/>
    </location>
</feature>
<keyword evidence="7 19" id="KW-0479">Metal-binding</keyword>
<dbReference type="GO" id="GO:0003723">
    <property type="term" value="F:RNA binding"/>
    <property type="evidence" value="ECO:0007669"/>
    <property type="project" value="TreeGrafter"/>
</dbReference>
<evidence type="ECO:0000256" key="8">
    <source>
        <dbReference type="ARBA" id="ARBA00022737"/>
    </source>
</evidence>
<dbReference type="OrthoDB" id="259935at2759"/>
<feature type="region of interest" description="Disordered" evidence="21">
    <location>
        <begin position="1"/>
        <end position="35"/>
    </location>
</feature>
<reference evidence="23 24" key="1">
    <citation type="journal article" date="2018" name="Cell">
        <title>The Chara Genome: Secondary Complexity and Implications for Plant Terrestrialization.</title>
        <authorList>
            <person name="Nishiyama T."/>
            <person name="Sakayama H."/>
            <person name="Vries J.D."/>
            <person name="Buschmann H."/>
            <person name="Saint-Marcoux D."/>
            <person name="Ullrich K.K."/>
            <person name="Haas F.B."/>
            <person name="Vanderstraeten L."/>
            <person name="Becker D."/>
            <person name="Lang D."/>
            <person name="Vosolsobe S."/>
            <person name="Rombauts S."/>
            <person name="Wilhelmsson P.K.I."/>
            <person name="Janitza P."/>
            <person name="Kern R."/>
            <person name="Heyl A."/>
            <person name="Rumpler F."/>
            <person name="Villalobos L.I.A.C."/>
            <person name="Clay J.M."/>
            <person name="Skokan R."/>
            <person name="Toyoda A."/>
            <person name="Suzuki Y."/>
            <person name="Kagoshima H."/>
            <person name="Schijlen E."/>
            <person name="Tajeshwar N."/>
            <person name="Catarino B."/>
            <person name="Hetherington A.J."/>
            <person name="Saltykova A."/>
            <person name="Bonnot C."/>
            <person name="Breuninger H."/>
            <person name="Symeonidi A."/>
            <person name="Radhakrishnan G.V."/>
            <person name="Van Nieuwerburgh F."/>
            <person name="Deforce D."/>
            <person name="Chang C."/>
            <person name="Karol K.G."/>
            <person name="Hedrich R."/>
            <person name="Ulvskov P."/>
            <person name="Glockner G."/>
            <person name="Delwiche C.F."/>
            <person name="Petrasek J."/>
            <person name="Van de Peer Y."/>
            <person name="Friml J."/>
            <person name="Beilby M."/>
            <person name="Dolan L."/>
            <person name="Kohara Y."/>
            <person name="Sugano S."/>
            <person name="Fujiyama A."/>
            <person name="Delaux P.-M."/>
            <person name="Quint M."/>
            <person name="TheiBen G."/>
            <person name="Hagemann M."/>
            <person name="Harholt J."/>
            <person name="Dunand C."/>
            <person name="Zachgo S."/>
            <person name="Langdale J."/>
            <person name="Maumus F."/>
            <person name="Straeten D.V.D."/>
            <person name="Gould S.B."/>
            <person name="Rensing S.A."/>
        </authorList>
    </citation>
    <scope>NUCLEOTIDE SEQUENCE [LARGE SCALE GENOMIC DNA]</scope>
    <source>
        <strain evidence="23 24">S276</strain>
    </source>
</reference>
<dbReference type="InterPro" id="IPR000571">
    <property type="entry name" value="Znf_CCCH"/>
</dbReference>
<dbReference type="FunFam" id="3.20.20.70:FF:000067">
    <property type="entry name" value="tRNA-dihydrouridine(47) synthase [NAD(P)(+)]"/>
    <property type="match status" value="1"/>
</dbReference>
<evidence type="ECO:0000256" key="16">
    <source>
        <dbReference type="ARBA" id="ARBA00048342"/>
    </source>
</evidence>
<evidence type="ECO:0000259" key="22">
    <source>
        <dbReference type="PROSITE" id="PS50103"/>
    </source>
</evidence>
<keyword evidence="6 20" id="KW-0819">tRNA processing</keyword>
<feature type="compositionally biased region" description="Low complexity" evidence="21">
    <location>
        <begin position="67"/>
        <end position="81"/>
    </location>
</feature>
<dbReference type="InterPro" id="IPR035587">
    <property type="entry name" value="DUS-like_FMN-bd"/>
</dbReference>
<keyword evidence="5" id="KW-0507">mRNA processing</keyword>
<evidence type="ECO:0000256" key="5">
    <source>
        <dbReference type="ARBA" id="ARBA00022664"/>
    </source>
</evidence>
<evidence type="ECO:0000313" key="23">
    <source>
        <dbReference type="EMBL" id="GBG79463.1"/>
    </source>
</evidence>
<dbReference type="GO" id="GO:0050660">
    <property type="term" value="F:flavin adenine dinucleotide binding"/>
    <property type="evidence" value="ECO:0007669"/>
    <property type="project" value="UniProtKB-UniRule"/>
</dbReference>
<feature type="region of interest" description="Disordered" evidence="21">
    <location>
        <begin position="249"/>
        <end position="419"/>
    </location>
</feature>
<keyword evidence="3 20" id="KW-0285">Flavoprotein</keyword>
<keyword evidence="24" id="KW-1185">Reference proteome</keyword>
<feature type="compositionally biased region" description="Basic and acidic residues" evidence="21">
    <location>
        <begin position="499"/>
        <end position="513"/>
    </location>
</feature>
<dbReference type="GO" id="GO:0102265">
    <property type="term" value="F:tRNA-dihydrouridine47 synthase activity"/>
    <property type="evidence" value="ECO:0007669"/>
    <property type="project" value="UniProtKB-EC"/>
</dbReference>
<feature type="region of interest" description="Disordered" evidence="21">
    <location>
        <begin position="442"/>
        <end position="530"/>
    </location>
</feature>
<dbReference type="EC" id="1.3.1.-" evidence="20"/>
<keyword evidence="12 20" id="KW-0560">Oxidoreductase</keyword>
<dbReference type="InterPro" id="IPR018517">
    <property type="entry name" value="tRNA_hU_synthase_CS"/>
</dbReference>